<dbReference type="InterPro" id="IPR050109">
    <property type="entry name" value="HTH-type_TetR-like_transc_reg"/>
</dbReference>
<keyword evidence="8" id="KW-1185">Reference proteome</keyword>
<evidence type="ECO:0000256" key="2">
    <source>
        <dbReference type="ARBA" id="ARBA00023015"/>
    </source>
</evidence>
<dbReference type="PANTHER" id="PTHR30055:SF200">
    <property type="entry name" value="HTH-TYPE TRANSCRIPTIONAL REPRESSOR BDCR"/>
    <property type="match status" value="1"/>
</dbReference>
<name>A0ABU6F944_9ACTN</name>
<dbReference type="Pfam" id="PF00440">
    <property type="entry name" value="TetR_N"/>
    <property type="match status" value="1"/>
</dbReference>
<dbReference type="InterPro" id="IPR039538">
    <property type="entry name" value="BetI_C"/>
</dbReference>
<evidence type="ECO:0000313" key="7">
    <source>
        <dbReference type="EMBL" id="MEB8340339.1"/>
    </source>
</evidence>
<sequence>MTGSTAARPGRTGGDLRTRTLQEATAVVAEQGLASLTMASLAKRLGTSGGHLLYYFRSKNLLLVEALRYSESALTEERAALLARRVTPARRLDLYLDLYLPAGPRDPRWMLWVELWARSGADDELRAAQQELDLGWQRDLEAILAKGVDRGAFAVDDVPGRAAQLLALLDGLSTRVVLGQPGSERPRALAAARDAAAALVPAGG</sequence>
<dbReference type="InterPro" id="IPR001647">
    <property type="entry name" value="HTH_TetR"/>
</dbReference>
<dbReference type="PANTHER" id="PTHR30055">
    <property type="entry name" value="HTH-TYPE TRANSCRIPTIONAL REGULATOR RUTR"/>
    <property type="match status" value="1"/>
</dbReference>
<dbReference type="EMBL" id="JAOZYC010000131">
    <property type="protein sequence ID" value="MEB8340339.1"/>
    <property type="molecule type" value="Genomic_DNA"/>
</dbReference>
<accession>A0ABU6F944</accession>
<keyword evidence="2" id="KW-0805">Transcription regulation</keyword>
<protein>
    <submittedName>
        <fullName evidence="7">TetR family transcriptional regulator C-terminal domain-containing protein</fullName>
    </submittedName>
</protein>
<keyword evidence="1" id="KW-0678">Repressor</keyword>
<keyword evidence="4" id="KW-0804">Transcription</keyword>
<dbReference type="SUPFAM" id="SSF48498">
    <property type="entry name" value="Tetracyclin repressor-like, C-terminal domain"/>
    <property type="match status" value="1"/>
</dbReference>
<comment type="caution">
    <text evidence="7">The sequence shown here is derived from an EMBL/GenBank/DDBJ whole genome shotgun (WGS) entry which is preliminary data.</text>
</comment>
<reference evidence="7 8" key="1">
    <citation type="submission" date="2022-10" db="EMBL/GenBank/DDBJ databases">
        <authorList>
            <person name="Xie J."/>
            <person name="Shen N."/>
        </authorList>
    </citation>
    <scope>NUCLEOTIDE SEQUENCE [LARGE SCALE GENOMIC DNA]</scope>
    <source>
        <strain evidence="7 8">YIM65594</strain>
    </source>
</reference>
<dbReference type="InterPro" id="IPR009057">
    <property type="entry name" value="Homeodomain-like_sf"/>
</dbReference>
<keyword evidence="3 5" id="KW-0238">DNA-binding</keyword>
<dbReference type="Gene3D" id="1.10.357.10">
    <property type="entry name" value="Tetracycline Repressor, domain 2"/>
    <property type="match status" value="1"/>
</dbReference>
<feature type="domain" description="HTH tetR-type" evidence="6">
    <location>
        <begin position="14"/>
        <end position="74"/>
    </location>
</feature>
<evidence type="ECO:0000256" key="4">
    <source>
        <dbReference type="ARBA" id="ARBA00023163"/>
    </source>
</evidence>
<evidence type="ECO:0000256" key="1">
    <source>
        <dbReference type="ARBA" id="ARBA00022491"/>
    </source>
</evidence>
<evidence type="ECO:0000259" key="6">
    <source>
        <dbReference type="PROSITE" id="PS50977"/>
    </source>
</evidence>
<feature type="DNA-binding region" description="H-T-H motif" evidence="5">
    <location>
        <begin position="37"/>
        <end position="56"/>
    </location>
</feature>
<dbReference type="SUPFAM" id="SSF46689">
    <property type="entry name" value="Homeodomain-like"/>
    <property type="match status" value="1"/>
</dbReference>
<gene>
    <name evidence="7" type="ORF">OKJ99_22865</name>
</gene>
<dbReference type="InterPro" id="IPR036271">
    <property type="entry name" value="Tet_transcr_reg_TetR-rel_C_sf"/>
</dbReference>
<dbReference type="Proteomes" id="UP001354931">
    <property type="component" value="Unassembled WGS sequence"/>
</dbReference>
<dbReference type="PROSITE" id="PS50977">
    <property type="entry name" value="HTH_TETR_2"/>
    <property type="match status" value="1"/>
</dbReference>
<dbReference type="RefSeq" id="WP_326019190.1">
    <property type="nucleotide sequence ID" value="NZ_JAOZYC010000131.1"/>
</dbReference>
<evidence type="ECO:0000313" key="8">
    <source>
        <dbReference type="Proteomes" id="UP001354931"/>
    </source>
</evidence>
<dbReference type="Pfam" id="PF13977">
    <property type="entry name" value="TetR_C_6"/>
    <property type="match status" value="1"/>
</dbReference>
<evidence type="ECO:0000256" key="3">
    <source>
        <dbReference type="ARBA" id="ARBA00023125"/>
    </source>
</evidence>
<evidence type="ECO:0000256" key="5">
    <source>
        <dbReference type="PROSITE-ProRule" id="PRU00335"/>
    </source>
</evidence>
<organism evidence="7 8">
    <name type="scientific">Streptomyces endophyticus</name>
    <dbReference type="NCBI Taxonomy" id="714166"/>
    <lineage>
        <taxon>Bacteria</taxon>
        <taxon>Bacillati</taxon>
        <taxon>Actinomycetota</taxon>
        <taxon>Actinomycetes</taxon>
        <taxon>Kitasatosporales</taxon>
        <taxon>Streptomycetaceae</taxon>
        <taxon>Streptomyces</taxon>
    </lineage>
</organism>
<proteinExistence type="predicted"/>